<reference evidence="2 3" key="1">
    <citation type="journal article" date="2006" name="PLoS Genet.">
        <title>Secrets of soil survival revealed by the genome sequence of Arthrobacter aurescens TC1.</title>
        <authorList>
            <person name="Mongodin E.F."/>
            <person name="Shapir N."/>
            <person name="Daugherty S.C."/>
            <person name="DeBoy R.T."/>
            <person name="Emerson J.B."/>
            <person name="Shvartzbeyn A."/>
            <person name="Radune D."/>
            <person name="Vamathevan J."/>
            <person name="Riggs F."/>
            <person name="Grinberg V."/>
            <person name="Khouri H."/>
            <person name="Wackett L.P."/>
            <person name="Nelson K.E."/>
            <person name="Sadowsky M.J."/>
        </authorList>
    </citation>
    <scope>NUCLEOTIDE SEQUENCE [LARGE SCALE GENOMIC DNA]</scope>
    <source>
        <strain evidence="2 3">TC1</strain>
    </source>
</reference>
<gene>
    <name evidence="2" type="ordered locus">AAur_pTC10086</name>
</gene>
<dbReference type="InterPro" id="IPR016071">
    <property type="entry name" value="Staphylococal_nuclease_OB-fold"/>
</dbReference>
<dbReference type="PROSITE" id="PS50830">
    <property type="entry name" value="TNASE_3"/>
    <property type="match status" value="1"/>
</dbReference>
<geneLocation type="plasmid" evidence="2 3">
    <name>pTC1</name>
</geneLocation>
<keyword evidence="2" id="KW-0614">Plasmid</keyword>
<name>A1RCJ8_PAEAT</name>
<accession>A1RCJ8</accession>
<proteinExistence type="predicted"/>
<dbReference type="Pfam" id="PF00565">
    <property type="entry name" value="SNase"/>
    <property type="match status" value="1"/>
</dbReference>
<organism evidence="2 3">
    <name type="scientific">Paenarthrobacter aurescens (strain TC1)</name>
    <dbReference type="NCBI Taxonomy" id="290340"/>
    <lineage>
        <taxon>Bacteria</taxon>
        <taxon>Bacillati</taxon>
        <taxon>Actinomycetota</taxon>
        <taxon>Actinomycetes</taxon>
        <taxon>Micrococcales</taxon>
        <taxon>Micrococcaceae</taxon>
        <taxon>Paenarthrobacter</taxon>
    </lineage>
</organism>
<dbReference type="EC" id="3.1.31.1" evidence="2"/>
<dbReference type="GO" id="GO:1990599">
    <property type="term" value="F:3' overhang single-stranded DNA endodeoxyribonuclease activity"/>
    <property type="evidence" value="ECO:0007669"/>
    <property type="project" value="UniProtKB-EC"/>
</dbReference>
<dbReference type="InterPro" id="IPR035437">
    <property type="entry name" value="SNase_OB-fold_sf"/>
</dbReference>
<evidence type="ECO:0000313" key="2">
    <source>
        <dbReference type="EMBL" id="ABM10588.1"/>
    </source>
</evidence>
<dbReference type="SMART" id="SM00318">
    <property type="entry name" value="SNc"/>
    <property type="match status" value="1"/>
</dbReference>
<dbReference type="HOGENOM" id="CLU_046484_5_3_11"/>
<dbReference type="OrthoDB" id="5241375at2"/>
<dbReference type="EMBL" id="CP000475">
    <property type="protein sequence ID" value="ABM10588.1"/>
    <property type="molecule type" value="Genomic_DNA"/>
</dbReference>
<evidence type="ECO:0000313" key="3">
    <source>
        <dbReference type="Proteomes" id="UP000000637"/>
    </source>
</evidence>
<keyword evidence="2" id="KW-0378">Hydrolase</keyword>
<dbReference type="SUPFAM" id="SSF50199">
    <property type="entry name" value="Staphylococcal nuclease"/>
    <property type="match status" value="1"/>
</dbReference>
<dbReference type="Proteomes" id="UP000000637">
    <property type="component" value="Plasmid pTC1"/>
</dbReference>
<protein>
    <submittedName>
        <fullName evidence="2">Thermonuclease family protein</fullName>
        <ecNumber evidence="2">3.1.31.1</ecNumber>
    </submittedName>
</protein>
<dbReference type="Gene3D" id="2.40.50.90">
    <property type="match status" value="1"/>
</dbReference>
<keyword evidence="3" id="KW-1185">Reference proteome</keyword>
<feature type="domain" description="TNase-like" evidence="1">
    <location>
        <begin position="49"/>
        <end position="184"/>
    </location>
</feature>
<sequence length="186" mass="19486">MIASKPVRLLSLAIVALVVVTGVRAVVGGFAFGGELLDATPGRSDGPGQRTAGVVAYVLDGDTVQVTTEDGRNVRVRFLGISAPEIPHPGKPGECYGFAATRHLKKLVPAGTRVTLVSDPTQDDVDAYGRWLRYVQAFGRDVGAAQIRAGAATARDSSAPVSRHAAYVELEEAARGRGAGMWASCR</sequence>
<evidence type="ECO:0000259" key="1">
    <source>
        <dbReference type="PROSITE" id="PS50830"/>
    </source>
</evidence>
<dbReference type="RefSeq" id="WP_011776883.1">
    <property type="nucleotide sequence ID" value="NC_008712.1"/>
</dbReference>
<dbReference type="AlphaFoldDB" id="A1RCJ8"/>
<dbReference type="KEGG" id="aau:AAur_pTC10086"/>